<evidence type="ECO:0000313" key="1">
    <source>
        <dbReference type="EMBL" id="GCA65349.1"/>
    </source>
</evidence>
<accession>A0A391P6E4</accession>
<name>A0A391P6E4_9EUKA</name>
<sequence length="142" mass="16075">GVYLLRVDFSGVRREMISDTLLAKLRGSVLTNPTAVCLNYLLQGTGQDIALFVPGVSVRNDKGMEFRYSVYLDFRSTYPSYRKRVTCKDKTRTPTSKPQLVLCDNYLVGEDRMAWLKKAVSVIPAYEVCVCLFVVSITLKDF</sequence>
<keyword evidence="2" id="KW-1185">Reference proteome</keyword>
<reference evidence="1 2" key="1">
    <citation type="journal article" date="2018" name="PLoS ONE">
        <title>The draft genome of Kipferlia bialata reveals reductive genome evolution in fornicate parasites.</title>
        <authorList>
            <person name="Tanifuji G."/>
            <person name="Takabayashi S."/>
            <person name="Kume K."/>
            <person name="Takagi M."/>
            <person name="Nakayama T."/>
            <person name="Kamikawa R."/>
            <person name="Inagaki Y."/>
            <person name="Hashimoto T."/>
        </authorList>
    </citation>
    <scope>NUCLEOTIDE SEQUENCE [LARGE SCALE GENOMIC DNA]</scope>
    <source>
        <strain evidence="1">NY0173</strain>
    </source>
</reference>
<dbReference type="Proteomes" id="UP000265618">
    <property type="component" value="Unassembled WGS sequence"/>
</dbReference>
<protein>
    <submittedName>
        <fullName evidence="1">Uncharacterized protein</fullName>
    </submittedName>
</protein>
<gene>
    <name evidence="1" type="ORF">KIPB_016918</name>
</gene>
<feature type="non-terminal residue" evidence="1">
    <location>
        <position position="1"/>
    </location>
</feature>
<dbReference type="EMBL" id="BDIP01010813">
    <property type="protein sequence ID" value="GCA65349.1"/>
    <property type="molecule type" value="Genomic_DNA"/>
</dbReference>
<proteinExistence type="predicted"/>
<evidence type="ECO:0000313" key="2">
    <source>
        <dbReference type="Proteomes" id="UP000265618"/>
    </source>
</evidence>
<comment type="caution">
    <text evidence="1">The sequence shown here is derived from an EMBL/GenBank/DDBJ whole genome shotgun (WGS) entry which is preliminary data.</text>
</comment>
<organism evidence="1 2">
    <name type="scientific">Kipferlia bialata</name>
    <dbReference type="NCBI Taxonomy" id="797122"/>
    <lineage>
        <taxon>Eukaryota</taxon>
        <taxon>Metamonada</taxon>
        <taxon>Carpediemonas-like organisms</taxon>
        <taxon>Kipferlia</taxon>
    </lineage>
</organism>
<dbReference type="AlphaFoldDB" id="A0A391P6E4"/>